<keyword evidence="3" id="KW-1185">Reference proteome</keyword>
<dbReference type="Gramene" id="mRNA:HanXRQr2_Chr07g0292681">
    <property type="protein sequence ID" value="CDS:HanXRQr2_Chr07g0292681.1"/>
    <property type="gene ID" value="HanXRQr2_Chr07g0292681"/>
</dbReference>
<proteinExistence type="predicted"/>
<sequence>MLRIIHLISNLSPYSIEHWQSKSMKETWGCGGADLAGKTFSDLKIMVLVVVTGVFFRSICL</sequence>
<dbReference type="EMBL" id="CM007896">
    <property type="protein sequence ID" value="OTG20189.1"/>
    <property type="molecule type" value="Genomic_DNA"/>
</dbReference>
<name>A0A251UAU0_HELAN</name>
<dbReference type="InParanoid" id="A0A251UAU0"/>
<reference evidence="1 3" key="1">
    <citation type="journal article" date="2017" name="Nature">
        <title>The sunflower genome provides insights into oil metabolism, flowering and Asterid evolution.</title>
        <authorList>
            <person name="Badouin H."/>
            <person name="Gouzy J."/>
            <person name="Grassa C.J."/>
            <person name="Murat F."/>
            <person name="Staton S.E."/>
            <person name="Cottret L."/>
            <person name="Lelandais-Briere C."/>
            <person name="Owens G.L."/>
            <person name="Carrere S."/>
            <person name="Mayjonade B."/>
            <person name="Legrand L."/>
            <person name="Gill N."/>
            <person name="Kane N.C."/>
            <person name="Bowers J.E."/>
            <person name="Hubner S."/>
            <person name="Bellec A."/>
            <person name="Berard A."/>
            <person name="Berges H."/>
            <person name="Blanchet N."/>
            <person name="Boniface M.C."/>
            <person name="Brunel D."/>
            <person name="Catrice O."/>
            <person name="Chaidir N."/>
            <person name="Claudel C."/>
            <person name="Donnadieu C."/>
            <person name="Faraut T."/>
            <person name="Fievet G."/>
            <person name="Helmstetter N."/>
            <person name="King M."/>
            <person name="Knapp S.J."/>
            <person name="Lai Z."/>
            <person name="Le Paslier M.C."/>
            <person name="Lippi Y."/>
            <person name="Lorenzon L."/>
            <person name="Mandel J.R."/>
            <person name="Marage G."/>
            <person name="Marchand G."/>
            <person name="Marquand E."/>
            <person name="Bret-Mestries E."/>
            <person name="Morien E."/>
            <person name="Nambeesan S."/>
            <person name="Nguyen T."/>
            <person name="Pegot-Espagnet P."/>
            <person name="Pouilly N."/>
            <person name="Raftis F."/>
            <person name="Sallet E."/>
            <person name="Schiex T."/>
            <person name="Thomas J."/>
            <person name="Vandecasteele C."/>
            <person name="Vares D."/>
            <person name="Vear F."/>
            <person name="Vautrin S."/>
            <person name="Crespi M."/>
            <person name="Mangin B."/>
            <person name="Burke J.M."/>
            <person name="Salse J."/>
            <person name="Munos S."/>
            <person name="Vincourt P."/>
            <person name="Rieseberg L.H."/>
            <person name="Langlade N.B."/>
        </authorList>
    </citation>
    <scope>NUCLEOTIDE SEQUENCE [LARGE SCALE GENOMIC DNA]</scope>
    <source>
        <strain evidence="3">cv. SF193</strain>
        <tissue evidence="1">Leaves</tissue>
    </source>
</reference>
<evidence type="ECO:0000313" key="2">
    <source>
        <dbReference type="EMBL" id="OTG20189.1"/>
    </source>
</evidence>
<reference evidence="2" key="2">
    <citation type="submission" date="2017-02" db="EMBL/GenBank/DDBJ databases">
        <title>Sunflower complete genome.</title>
        <authorList>
            <person name="Langlade N."/>
            <person name="Munos S."/>
        </authorList>
    </citation>
    <scope>NUCLEOTIDE SEQUENCE [LARGE SCALE GENOMIC DNA]</scope>
    <source>
        <tissue evidence="2">Leaves</tissue>
    </source>
</reference>
<protein>
    <submittedName>
        <fullName evidence="2">Uncharacterized protein</fullName>
    </submittedName>
</protein>
<dbReference type="Proteomes" id="UP000215914">
    <property type="component" value="Chromosome 7"/>
</dbReference>
<gene>
    <name evidence="2" type="ORF">HannXRQ_Chr07g0190291</name>
    <name evidence="1" type="ORF">HanXRQr2_Chr07g0292681</name>
</gene>
<evidence type="ECO:0000313" key="1">
    <source>
        <dbReference type="EMBL" id="KAF5798419.1"/>
    </source>
</evidence>
<dbReference type="EMBL" id="MNCJ02000322">
    <property type="protein sequence ID" value="KAF5798419.1"/>
    <property type="molecule type" value="Genomic_DNA"/>
</dbReference>
<reference evidence="1" key="3">
    <citation type="submission" date="2020-06" db="EMBL/GenBank/DDBJ databases">
        <title>Helianthus annuus Genome sequencing and assembly Release 2.</title>
        <authorList>
            <person name="Gouzy J."/>
            <person name="Langlade N."/>
            <person name="Munos S."/>
        </authorList>
    </citation>
    <scope>NUCLEOTIDE SEQUENCE</scope>
    <source>
        <tissue evidence="1">Leaves</tissue>
    </source>
</reference>
<dbReference type="AlphaFoldDB" id="A0A251UAU0"/>
<organism evidence="2 3">
    <name type="scientific">Helianthus annuus</name>
    <name type="common">Common sunflower</name>
    <dbReference type="NCBI Taxonomy" id="4232"/>
    <lineage>
        <taxon>Eukaryota</taxon>
        <taxon>Viridiplantae</taxon>
        <taxon>Streptophyta</taxon>
        <taxon>Embryophyta</taxon>
        <taxon>Tracheophyta</taxon>
        <taxon>Spermatophyta</taxon>
        <taxon>Magnoliopsida</taxon>
        <taxon>eudicotyledons</taxon>
        <taxon>Gunneridae</taxon>
        <taxon>Pentapetalae</taxon>
        <taxon>asterids</taxon>
        <taxon>campanulids</taxon>
        <taxon>Asterales</taxon>
        <taxon>Asteraceae</taxon>
        <taxon>Asteroideae</taxon>
        <taxon>Heliantheae alliance</taxon>
        <taxon>Heliantheae</taxon>
        <taxon>Helianthus</taxon>
    </lineage>
</organism>
<evidence type="ECO:0000313" key="3">
    <source>
        <dbReference type="Proteomes" id="UP000215914"/>
    </source>
</evidence>
<accession>A0A251UAU0</accession>